<evidence type="ECO:0000259" key="10">
    <source>
        <dbReference type="PROSITE" id="PS50850"/>
    </source>
</evidence>
<dbReference type="GO" id="GO:0046677">
    <property type="term" value="P:response to antibiotic"/>
    <property type="evidence" value="ECO:0007669"/>
    <property type="project" value="UniProtKB-KW"/>
</dbReference>
<dbReference type="RefSeq" id="WP_126636756.1">
    <property type="nucleotide sequence ID" value="NZ_BIFH01000016.1"/>
</dbReference>
<evidence type="ECO:0000256" key="2">
    <source>
        <dbReference type="ARBA" id="ARBA00022448"/>
    </source>
</evidence>
<dbReference type="InterPro" id="IPR011701">
    <property type="entry name" value="MFS"/>
</dbReference>
<dbReference type="Proteomes" id="UP000286931">
    <property type="component" value="Unassembled WGS sequence"/>
</dbReference>
<feature type="transmembrane region" description="Helical" evidence="9">
    <location>
        <begin position="29"/>
        <end position="50"/>
    </location>
</feature>
<gene>
    <name evidence="11" type="ORF">EHYA_02233</name>
</gene>
<dbReference type="PANTHER" id="PTHR42718:SF49">
    <property type="entry name" value="EXPORT PROTEIN"/>
    <property type="match status" value="1"/>
</dbReference>
<evidence type="ECO:0000256" key="8">
    <source>
        <dbReference type="SAM" id="MobiDB-lite"/>
    </source>
</evidence>
<feature type="transmembrane region" description="Helical" evidence="9">
    <location>
        <begin position="246"/>
        <end position="267"/>
    </location>
</feature>
<keyword evidence="4 9" id="KW-0812">Transmembrane</keyword>
<evidence type="ECO:0000256" key="4">
    <source>
        <dbReference type="ARBA" id="ARBA00022692"/>
    </source>
</evidence>
<proteinExistence type="predicted"/>
<keyword evidence="12" id="KW-1185">Reference proteome</keyword>
<keyword evidence="5 9" id="KW-1133">Transmembrane helix</keyword>
<dbReference type="GO" id="GO:0022857">
    <property type="term" value="F:transmembrane transporter activity"/>
    <property type="evidence" value="ECO:0007669"/>
    <property type="project" value="InterPro"/>
</dbReference>
<feature type="transmembrane region" description="Helical" evidence="9">
    <location>
        <begin position="94"/>
        <end position="113"/>
    </location>
</feature>
<comment type="caution">
    <text evidence="11">The sequence shown here is derived from an EMBL/GenBank/DDBJ whole genome shotgun (WGS) entry which is preliminary data.</text>
</comment>
<evidence type="ECO:0000256" key="5">
    <source>
        <dbReference type="ARBA" id="ARBA00022989"/>
    </source>
</evidence>
<dbReference type="AlphaFoldDB" id="A0A401YIX1"/>
<dbReference type="PANTHER" id="PTHR42718">
    <property type="entry name" value="MAJOR FACILITATOR SUPERFAMILY MULTIDRUG TRANSPORTER MFSC"/>
    <property type="match status" value="1"/>
</dbReference>
<keyword evidence="7" id="KW-0046">Antibiotic resistance</keyword>
<accession>A0A401YIX1</accession>
<feature type="transmembrane region" description="Helical" evidence="9">
    <location>
        <begin position="288"/>
        <end position="309"/>
    </location>
</feature>
<feature type="transmembrane region" description="Helical" evidence="9">
    <location>
        <begin position="180"/>
        <end position="202"/>
    </location>
</feature>
<dbReference type="Gene3D" id="1.20.1250.20">
    <property type="entry name" value="MFS general substrate transporter like domains"/>
    <property type="match status" value="1"/>
</dbReference>
<feature type="transmembrane region" description="Helical" evidence="9">
    <location>
        <begin position="380"/>
        <end position="405"/>
    </location>
</feature>
<dbReference type="PRINTS" id="PR01036">
    <property type="entry name" value="TCRTETB"/>
</dbReference>
<feature type="transmembrane region" description="Helical" evidence="9">
    <location>
        <begin position="214"/>
        <end position="234"/>
    </location>
</feature>
<evidence type="ECO:0000256" key="9">
    <source>
        <dbReference type="SAM" id="Phobius"/>
    </source>
</evidence>
<feature type="domain" description="Major facilitator superfamily (MFS) profile" evidence="10">
    <location>
        <begin position="28"/>
        <end position="516"/>
    </location>
</feature>
<dbReference type="Pfam" id="PF07690">
    <property type="entry name" value="MFS_1"/>
    <property type="match status" value="1"/>
</dbReference>
<dbReference type="Gene3D" id="1.20.1720.10">
    <property type="entry name" value="Multidrug resistance protein D"/>
    <property type="match status" value="1"/>
</dbReference>
<dbReference type="InterPro" id="IPR036259">
    <property type="entry name" value="MFS_trans_sf"/>
</dbReference>
<evidence type="ECO:0000256" key="6">
    <source>
        <dbReference type="ARBA" id="ARBA00023136"/>
    </source>
</evidence>
<organism evidence="11 12">
    <name type="scientific">Embleya hyalina</name>
    <dbReference type="NCBI Taxonomy" id="516124"/>
    <lineage>
        <taxon>Bacteria</taxon>
        <taxon>Bacillati</taxon>
        <taxon>Actinomycetota</taxon>
        <taxon>Actinomycetes</taxon>
        <taxon>Kitasatosporales</taxon>
        <taxon>Streptomycetaceae</taxon>
        <taxon>Embleya</taxon>
    </lineage>
</organism>
<keyword evidence="3" id="KW-1003">Cell membrane</keyword>
<keyword evidence="2" id="KW-0813">Transport</keyword>
<dbReference type="SUPFAM" id="SSF103473">
    <property type="entry name" value="MFS general substrate transporter"/>
    <property type="match status" value="1"/>
</dbReference>
<dbReference type="GO" id="GO:0005886">
    <property type="term" value="C:plasma membrane"/>
    <property type="evidence" value="ECO:0007669"/>
    <property type="project" value="UniProtKB-SubCell"/>
</dbReference>
<dbReference type="EMBL" id="BIFH01000016">
    <property type="protein sequence ID" value="GCD94564.1"/>
    <property type="molecule type" value="Genomic_DNA"/>
</dbReference>
<evidence type="ECO:0000256" key="1">
    <source>
        <dbReference type="ARBA" id="ARBA00004651"/>
    </source>
</evidence>
<feature type="transmembrane region" description="Helical" evidence="9">
    <location>
        <begin position="153"/>
        <end position="174"/>
    </location>
</feature>
<sequence length="526" mass="53179">MAQPASPTPSTSNAPPPSAAAAPVGRWPAIMVSGAGILMTLDVTIVNVALPDIADDLGARLGGLQWVVSAYTLAFAALLLAAGSVSDRIGRRRVFGVGVALFTVASAACAFAPNVGTLITFRGIQGVGAAMVMATSLALLASAYSGRARQTAIGVYSGLSGAAAALGPLVGGGLVDGLGWRWIFLINLPVGVLVVVGTWLRLPDDTTDTAGRGRLDLAGVLLAIAGLFALNYGVIKGPEEGWTSTIVPATLIVGTILIVAFVVVEVVRPSIALLDVRLFRIPSFTGAILASLFGRITSFGLLPFLILWLQGMLGNSPFQTGVKMLVLTGPLLLIAPLSGLVQRVLTPGQAIGAGFAVAGVGSLTMARVDAGSSWTVMLPGFVLLGIAGGLSFPPLMGVAVGVVPAERAGMASGATNMFFPLGTSIGVAAGGALLTARIGNDLGDDVLTDGGVPPGAVDQVRDGVVSGRFAPLKDHPAAMADARDAFTSGLAQVCLLMAVIGFVAAILCTALIRESDRHEVPRPAAG</sequence>
<feature type="region of interest" description="Disordered" evidence="8">
    <location>
        <begin position="1"/>
        <end position="20"/>
    </location>
</feature>
<protein>
    <submittedName>
        <fullName evidence="11">MFS transporter</fullName>
    </submittedName>
</protein>
<evidence type="ECO:0000313" key="12">
    <source>
        <dbReference type="Proteomes" id="UP000286931"/>
    </source>
</evidence>
<name>A0A401YIX1_9ACTN</name>
<feature type="transmembrane region" description="Helical" evidence="9">
    <location>
        <begin position="350"/>
        <end position="368"/>
    </location>
</feature>
<dbReference type="InterPro" id="IPR020846">
    <property type="entry name" value="MFS_dom"/>
</dbReference>
<feature type="transmembrane region" description="Helical" evidence="9">
    <location>
        <begin position="119"/>
        <end position="141"/>
    </location>
</feature>
<evidence type="ECO:0000313" key="11">
    <source>
        <dbReference type="EMBL" id="GCD94564.1"/>
    </source>
</evidence>
<comment type="subcellular location">
    <subcellularLocation>
        <location evidence="1">Cell membrane</location>
        <topology evidence="1">Multi-pass membrane protein</topology>
    </subcellularLocation>
</comment>
<dbReference type="CDD" id="cd17321">
    <property type="entry name" value="MFS_MMR_MDR_like"/>
    <property type="match status" value="1"/>
</dbReference>
<feature type="transmembrane region" description="Helical" evidence="9">
    <location>
        <begin position="62"/>
        <end position="82"/>
    </location>
</feature>
<reference evidence="11 12" key="1">
    <citation type="submission" date="2018-12" db="EMBL/GenBank/DDBJ databases">
        <title>Draft genome sequence of Embleya hyalina NBRC 13850T.</title>
        <authorList>
            <person name="Komaki H."/>
            <person name="Hosoyama A."/>
            <person name="Kimura A."/>
            <person name="Ichikawa N."/>
            <person name="Tamura T."/>
        </authorList>
    </citation>
    <scope>NUCLEOTIDE SEQUENCE [LARGE SCALE GENOMIC DNA]</scope>
    <source>
        <strain evidence="11 12">NBRC 13850</strain>
    </source>
</reference>
<dbReference type="OrthoDB" id="9781469at2"/>
<evidence type="ECO:0000256" key="3">
    <source>
        <dbReference type="ARBA" id="ARBA00022475"/>
    </source>
</evidence>
<feature type="transmembrane region" description="Helical" evidence="9">
    <location>
        <begin position="489"/>
        <end position="512"/>
    </location>
</feature>
<dbReference type="PROSITE" id="PS50850">
    <property type="entry name" value="MFS"/>
    <property type="match status" value="1"/>
</dbReference>
<dbReference type="NCBIfam" id="TIGR00711">
    <property type="entry name" value="efflux_EmrB"/>
    <property type="match status" value="1"/>
</dbReference>
<feature type="transmembrane region" description="Helical" evidence="9">
    <location>
        <begin position="321"/>
        <end position="341"/>
    </location>
</feature>
<dbReference type="InterPro" id="IPR004638">
    <property type="entry name" value="EmrB-like"/>
</dbReference>
<evidence type="ECO:0000256" key="7">
    <source>
        <dbReference type="ARBA" id="ARBA00023251"/>
    </source>
</evidence>
<feature type="transmembrane region" description="Helical" evidence="9">
    <location>
        <begin position="417"/>
        <end position="438"/>
    </location>
</feature>
<keyword evidence="6 9" id="KW-0472">Membrane</keyword>